<dbReference type="Proteomes" id="UP000179448">
    <property type="component" value="Unassembled WGS sequence"/>
</dbReference>
<gene>
    <name evidence="11" type="ORF">A2997_02120</name>
</gene>
<dbReference type="GO" id="GO:0006436">
    <property type="term" value="P:tryptophanyl-tRNA aminoacylation"/>
    <property type="evidence" value="ECO:0007669"/>
    <property type="project" value="UniProtKB-UniRule"/>
</dbReference>
<evidence type="ECO:0000256" key="2">
    <source>
        <dbReference type="ARBA" id="ARBA00013161"/>
    </source>
</evidence>
<evidence type="ECO:0000256" key="9">
    <source>
        <dbReference type="NCBIfam" id="TIGR00233"/>
    </source>
</evidence>
<evidence type="ECO:0000256" key="10">
    <source>
        <dbReference type="RuleBase" id="RU363036"/>
    </source>
</evidence>
<evidence type="ECO:0000256" key="7">
    <source>
        <dbReference type="ARBA" id="ARBA00023146"/>
    </source>
</evidence>
<evidence type="ECO:0000256" key="6">
    <source>
        <dbReference type="ARBA" id="ARBA00022917"/>
    </source>
</evidence>
<keyword evidence="4 10" id="KW-0547">Nucleotide-binding</keyword>
<dbReference type="InterPro" id="IPR001412">
    <property type="entry name" value="aa-tRNA-synth_I_CS"/>
</dbReference>
<organism evidence="11 12">
    <name type="scientific">Candidatus Nomurabacteria bacterium RIFCSPLOWO2_01_FULL_36_10b</name>
    <dbReference type="NCBI Taxonomy" id="1801766"/>
    <lineage>
        <taxon>Bacteria</taxon>
        <taxon>Candidatus Nomuraibacteriota</taxon>
    </lineage>
</organism>
<evidence type="ECO:0000313" key="11">
    <source>
        <dbReference type="EMBL" id="OGI83737.1"/>
    </source>
</evidence>
<evidence type="ECO:0000256" key="1">
    <source>
        <dbReference type="ARBA" id="ARBA00005594"/>
    </source>
</evidence>
<dbReference type="Gene3D" id="3.40.50.620">
    <property type="entry name" value="HUPs"/>
    <property type="match status" value="1"/>
</dbReference>
<dbReference type="InterPro" id="IPR050203">
    <property type="entry name" value="Trp-tRNA_synthetase"/>
</dbReference>
<evidence type="ECO:0000313" key="12">
    <source>
        <dbReference type="Proteomes" id="UP000179448"/>
    </source>
</evidence>
<dbReference type="EC" id="6.1.1.2" evidence="2 9"/>
<dbReference type="AlphaFoldDB" id="A0A1F6WPE7"/>
<dbReference type="GO" id="GO:0005829">
    <property type="term" value="C:cytosol"/>
    <property type="evidence" value="ECO:0007669"/>
    <property type="project" value="TreeGrafter"/>
</dbReference>
<evidence type="ECO:0000256" key="8">
    <source>
        <dbReference type="ARBA" id="ARBA00049929"/>
    </source>
</evidence>
<dbReference type="FunFam" id="1.10.240.10:FF:000005">
    <property type="entry name" value="Tryptophan--tRNA ligase"/>
    <property type="match status" value="1"/>
</dbReference>
<dbReference type="PROSITE" id="PS00178">
    <property type="entry name" value="AA_TRNA_LIGASE_I"/>
    <property type="match status" value="1"/>
</dbReference>
<reference evidence="11 12" key="1">
    <citation type="journal article" date="2016" name="Nat. Commun.">
        <title>Thousands of microbial genomes shed light on interconnected biogeochemical processes in an aquifer system.</title>
        <authorList>
            <person name="Anantharaman K."/>
            <person name="Brown C.T."/>
            <person name="Hug L.A."/>
            <person name="Sharon I."/>
            <person name="Castelle C.J."/>
            <person name="Probst A.J."/>
            <person name="Thomas B.C."/>
            <person name="Singh A."/>
            <person name="Wilkins M.J."/>
            <person name="Karaoz U."/>
            <person name="Brodie E.L."/>
            <person name="Williams K.H."/>
            <person name="Hubbard S.S."/>
            <person name="Banfield J.F."/>
        </authorList>
    </citation>
    <scope>NUCLEOTIDE SEQUENCE [LARGE SCALE GENOMIC DNA]</scope>
</reference>
<dbReference type="GO" id="GO:0005524">
    <property type="term" value="F:ATP binding"/>
    <property type="evidence" value="ECO:0007669"/>
    <property type="project" value="UniProtKB-KW"/>
</dbReference>
<name>A0A1F6WPE7_9BACT</name>
<evidence type="ECO:0000256" key="4">
    <source>
        <dbReference type="ARBA" id="ARBA00022741"/>
    </source>
</evidence>
<keyword evidence="6 10" id="KW-0648">Protein biosynthesis</keyword>
<keyword evidence="3 10" id="KW-0436">Ligase</keyword>
<dbReference type="CDD" id="cd00806">
    <property type="entry name" value="TrpRS_core"/>
    <property type="match status" value="1"/>
</dbReference>
<proteinExistence type="inferred from homology"/>
<comment type="catalytic activity">
    <reaction evidence="8">
        <text>tRNA(Trp) + L-tryptophan + ATP = L-tryptophyl-tRNA(Trp) + AMP + diphosphate + H(+)</text>
        <dbReference type="Rhea" id="RHEA:24080"/>
        <dbReference type="Rhea" id="RHEA-COMP:9671"/>
        <dbReference type="Rhea" id="RHEA-COMP:9705"/>
        <dbReference type="ChEBI" id="CHEBI:15378"/>
        <dbReference type="ChEBI" id="CHEBI:30616"/>
        <dbReference type="ChEBI" id="CHEBI:33019"/>
        <dbReference type="ChEBI" id="CHEBI:57912"/>
        <dbReference type="ChEBI" id="CHEBI:78442"/>
        <dbReference type="ChEBI" id="CHEBI:78535"/>
        <dbReference type="ChEBI" id="CHEBI:456215"/>
        <dbReference type="EC" id="6.1.1.2"/>
    </reaction>
</comment>
<accession>A0A1F6WPE7</accession>
<dbReference type="InterPro" id="IPR002305">
    <property type="entry name" value="aa-tRNA-synth_Ic"/>
</dbReference>
<dbReference type="PANTHER" id="PTHR43766:SF1">
    <property type="entry name" value="TRYPTOPHAN--TRNA LIGASE, MITOCHONDRIAL"/>
    <property type="match status" value="1"/>
</dbReference>
<dbReference type="InterPro" id="IPR002306">
    <property type="entry name" value="Trp-tRNA-ligase"/>
</dbReference>
<keyword evidence="7 10" id="KW-0030">Aminoacyl-tRNA synthetase</keyword>
<dbReference type="SUPFAM" id="SSF52374">
    <property type="entry name" value="Nucleotidylyl transferase"/>
    <property type="match status" value="1"/>
</dbReference>
<evidence type="ECO:0000256" key="5">
    <source>
        <dbReference type="ARBA" id="ARBA00022840"/>
    </source>
</evidence>
<comment type="similarity">
    <text evidence="1 10">Belongs to the class-I aminoacyl-tRNA synthetase family.</text>
</comment>
<evidence type="ECO:0000256" key="3">
    <source>
        <dbReference type="ARBA" id="ARBA00022598"/>
    </source>
</evidence>
<dbReference type="NCBIfam" id="TIGR00233">
    <property type="entry name" value="trpS"/>
    <property type="match status" value="1"/>
</dbReference>
<sequence length="361" mass="40545">MNDNSSHFKPIILTGDRPTGALHLGHYVGSIQNRLKFQDEYDTCFYMVADVQALTDNADDPQKVRDNVIEVVLDNLAVGVDPTKTHFFIQSMVPEIAELTVFFMNLVTVQQLSHNPTIKTEALQKGYFLQNKFLTADGGEEKNIGHGIPLGFLAYPVSQAADILICKANIVPVGEDQMPVLEQANDIVKKFNATYGREVFPMIKGIVGSTPRLVGTDGSSKASKTLGNTIMLSDSPEEIERKVMSMYTDPNRLKKTDEGQIEGNVVFTYLDIFGTDKKKIEDFKRRYIAGGDDAPGDIEIKKYLIEELRKLLDPIRARREEYAKDIPAIEKILREGNAVARKYAQATMQEVREVMKINYKF</sequence>
<dbReference type="PANTHER" id="PTHR43766">
    <property type="entry name" value="TRYPTOPHAN--TRNA LIGASE, MITOCHONDRIAL"/>
    <property type="match status" value="1"/>
</dbReference>
<dbReference type="GO" id="GO:0004830">
    <property type="term" value="F:tryptophan-tRNA ligase activity"/>
    <property type="evidence" value="ECO:0007669"/>
    <property type="project" value="UniProtKB-UniRule"/>
</dbReference>
<dbReference type="Pfam" id="PF00579">
    <property type="entry name" value="tRNA-synt_1b"/>
    <property type="match status" value="1"/>
</dbReference>
<protein>
    <recommendedName>
        <fullName evidence="2 9">Tryptophan--tRNA ligase</fullName>
        <ecNumber evidence="2 9">6.1.1.2</ecNumber>
    </recommendedName>
</protein>
<dbReference type="Gene3D" id="1.10.240.10">
    <property type="entry name" value="Tyrosyl-Transfer RNA Synthetase"/>
    <property type="match status" value="1"/>
</dbReference>
<comment type="caution">
    <text evidence="11">The sequence shown here is derived from an EMBL/GenBank/DDBJ whole genome shotgun (WGS) entry which is preliminary data.</text>
</comment>
<dbReference type="EMBL" id="MFUQ01000013">
    <property type="protein sequence ID" value="OGI83737.1"/>
    <property type="molecule type" value="Genomic_DNA"/>
</dbReference>
<dbReference type="PRINTS" id="PR01039">
    <property type="entry name" value="TRNASYNTHTRP"/>
</dbReference>
<keyword evidence="5 10" id="KW-0067">ATP-binding</keyword>
<dbReference type="InterPro" id="IPR014729">
    <property type="entry name" value="Rossmann-like_a/b/a_fold"/>
</dbReference>
<dbReference type="STRING" id="1801766.A2997_02120"/>